<proteinExistence type="predicted"/>
<organism evidence="2 3">
    <name type="scientific">Operophtera brumata</name>
    <name type="common">Winter moth</name>
    <name type="synonym">Phalaena brumata</name>
    <dbReference type="NCBI Taxonomy" id="104452"/>
    <lineage>
        <taxon>Eukaryota</taxon>
        <taxon>Metazoa</taxon>
        <taxon>Ecdysozoa</taxon>
        <taxon>Arthropoda</taxon>
        <taxon>Hexapoda</taxon>
        <taxon>Insecta</taxon>
        <taxon>Pterygota</taxon>
        <taxon>Neoptera</taxon>
        <taxon>Endopterygota</taxon>
        <taxon>Lepidoptera</taxon>
        <taxon>Glossata</taxon>
        <taxon>Ditrysia</taxon>
        <taxon>Geometroidea</taxon>
        <taxon>Geometridae</taxon>
        <taxon>Larentiinae</taxon>
        <taxon>Operophtera</taxon>
    </lineage>
</organism>
<protein>
    <submittedName>
        <fullName evidence="2">Uncharacterized protein</fullName>
    </submittedName>
</protein>
<dbReference type="EMBL" id="JTDY01000052">
    <property type="protein sequence ID" value="KOB79155.1"/>
    <property type="molecule type" value="Genomic_DNA"/>
</dbReference>
<evidence type="ECO:0000313" key="2">
    <source>
        <dbReference type="EMBL" id="KOB79155.1"/>
    </source>
</evidence>
<feature type="compositionally biased region" description="Low complexity" evidence="1">
    <location>
        <begin position="189"/>
        <end position="200"/>
    </location>
</feature>
<feature type="region of interest" description="Disordered" evidence="1">
    <location>
        <begin position="105"/>
        <end position="133"/>
    </location>
</feature>
<comment type="caution">
    <text evidence="2">The sequence shown here is derived from an EMBL/GenBank/DDBJ whole genome shotgun (WGS) entry which is preliminary data.</text>
</comment>
<evidence type="ECO:0000256" key="1">
    <source>
        <dbReference type="SAM" id="MobiDB-lite"/>
    </source>
</evidence>
<feature type="compositionally biased region" description="Polar residues" evidence="1">
    <location>
        <begin position="113"/>
        <end position="125"/>
    </location>
</feature>
<dbReference type="Proteomes" id="UP000037510">
    <property type="component" value="Unassembled WGS sequence"/>
</dbReference>
<keyword evidence="3" id="KW-1185">Reference proteome</keyword>
<gene>
    <name evidence="2" type="ORF">OBRU01_00911</name>
</gene>
<name>A0A0L7LUP6_OPEBR</name>
<accession>A0A0L7LUP6</accession>
<evidence type="ECO:0000313" key="3">
    <source>
        <dbReference type="Proteomes" id="UP000037510"/>
    </source>
</evidence>
<reference evidence="2 3" key="1">
    <citation type="journal article" date="2015" name="Genome Biol. Evol.">
        <title>The genome of winter moth (Operophtera brumata) provides a genomic perspective on sexual dimorphism and phenology.</title>
        <authorList>
            <person name="Derks M.F."/>
            <person name="Smit S."/>
            <person name="Salis L."/>
            <person name="Schijlen E."/>
            <person name="Bossers A."/>
            <person name="Mateman C."/>
            <person name="Pijl A.S."/>
            <person name="de Ridder D."/>
            <person name="Groenen M.A."/>
            <person name="Visser M.E."/>
            <person name="Megens H.J."/>
        </authorList>
    </citation>
    <scope>NUCLEOTIDE SEQUENCE [LARGE SCALE GENOMIC DNA]</scope>
    <source>
        <strain evidence="2">WM2013NL</strain>
        <tissue evidence="2">Head and thorax</tissue>
    </source>
</reference>
<dbReference type="AlphaFoldDB" id="A0A0L7LUP6"/>
<sequence length="245" mass="27576">MNSSTRIKAPRGSKVMDQKDFNENEDIFEDSISVEGQDEEEPPSATNTVLNIENDGNVVPKHDCVNNEGNISNTDVFETEFSEIDNIYFETSVIHKSKSLEGLEDCAEDDGSVPSSPAALTSPTENAGVRSRDRKLSFDHTMLLRREGLSQSEVDLHFMGKSPLVRKSSFFRRKMESFLKNTTEIFKRQSQTSKTTTSSLKQRKGSNCSRMSVSLQSLNENSAYGVDYEDESIDKYHVSRQSVYL</sequence>
<feature type="region of interest" description="Disordered" evidence="1">
    <location>
        <begin position="189"/>
        <end position="209"/>
    </location>
</feature>
<feature type="region of interest" description="Disordered" evidence="1">
    <location>
        <begin position="1"/>
        <end position="22"/>
    </location>
</feature>